<proteinExistence type="predicted"/>
<sequence length="114" mass="13562">MIIDYDNLDKDSKDYFDYYLLGSMSEEQAKTYKKKRDKELAKISSKLKKVADIPIISFSNKKNDDILKEVNAVLAKRYRENKDEYDAIAKRLKAKNDKEYPKWVNKMQEKINNK</sequence>
<gene>
    <name evidence="1" type="ORF">B521_0101</name>
</gene>
<evidence type="ECO:0000313" key="2">
    <source>
        <dbReference type="Proteomes" id="UP000308874"/>
    </source>
</evidence>
<evidence type="ECO:0000313" key="1">
    <source>
        <dbReference type="EMBL" id="QBJ03451.1"/>
    </source>
</evidence>
<reference evidence="1 2" key="1">
    <citation type="submission" date="2019-02" db="EMBL/GenBank/DDBJ databases">
        <title>Isolation of virulent Lactobacillus brevis phages.</title>
        <authorList>
            <person name="Feyereisen M."/>
            <person name="Mahony J."/>
            <person name="O'Sullivan T."/>
            <person name="van Sinderen D."/>
        </authorList>
    </citation>
    <scope>NUCLEOTIDE SEQUENCE [LARGE SCALE GENOMIC DNA]</scope>
</reference>
<dbReference type="Proteomes" id="UP000308874">
    <property type="component" value="Segment"/>
</dbReference>
<name>A0A4Y5FEH1_9CAUD</name>
<organism evidence="1 2">
    <name type="scientific">Lactobacillus phage 521B</name>
    <dbReference type="NCBI Taxonomy" id="2510942"/>
    <lineage>
        <taxon>Viruses</taxon>
        <taxon>Duplodnaviria</taxon>
        <taxon>Heunggongvirae</taxon>
        <taxon>Uroviricota</taxon>
        <taxon>Caudoviricetes</taxon>
        <taxon>Herelleviridae</taxon>
        <taxon>Tybeckvirus</taxon>
        <taxon>Tybeckvirus tv521B</taxon>
    </lineage>
</organism>
<accession>A0A4Y5FEH1</accession>
<protein>
    <submittedName>
        <fullName evidence="1">Aldo/keto reductase</fullName>
    </submittedName>
</protein>
<keyword evidence="2" id="KW-1185">Reference proteome</keyword>
<dbReference type="EMBL" id="MK504443">
    <property type="protein sequence ID" value="QBJ03451.1"/>
    <property type="molecule type" value="Genomic_DNA"/>
</dbReference>